<evidence type="ECO:0000313" key="3">
    <source>
        <dbReference type="Proteomes" id="UP000000763"/>
    </source>
</evidence>
<organism evidence="1 3">
    <name type="scientific">Oryza sativa subsp. japonica</name>
    <name type="common">Rice</name>
    <dbReference type="NCBI Taxonomy" id="39947"/>
    <lineage>
        <taxon>Eukaryota</taxon>
        <taxon>Viridiplantae</taxon>
        <taxon>Streptophyta</taxon>
        <taxon>Embryophyta</taxon>
        <taxon>Tracheophyta</taxon>
        <taxon>Spermatophyta</taxon>
        <taxon>Magnoliopsida</taxon>
        <taxon>Liliopsida</taxon>
        <taxon>Poales</taxon>
        <taxon>Poaceae</taxon>
        <taxon>BOP clade</taxon>
        <taxon>Oryzoideae</taxon>
        <taxon>Oryzeae</taxon>
        <taxon>Oryzinae</taxon>
        <taxon>Oryza</taxon>
        <taxon>Oryza sativa</taxon>
    </lineage>
</organism>
<name>Q6K3T1_ORYSJ</name>
<protein>
    <submittedName>
        <fullName evidence="1">Uncharacterized protein</fullName>
    </submittedName>
</protein>
<reference evidence="3" key="4">
    <citation type="journal article" date="2008" name="Nucleic Acids Res.">
        <title>The rice annotation project database (RAP-DB): 2008 update.</title>
        <authorList>
            <consortium name="The rice annotation project (RAP)"/>
        </authorList>
    </citation>
    <scope>GENOME REANNOTATION</scope>
    <source>
        <strain evidence="3">cv. Nipponbare</strain>
    </source>
</reference>
<reference evidence="3" key="3">
    <citation type="journal article" date="2005" name="Nature">
        <title>The map-based sequence of the rice genome.</title>
        <authorList>
            <consortium name="International rice genome sequencing project (IRGSP)"/>
            <person name="Matsumoto T."/>
            <person name="Wu J."/>
            <person name="Kanamori H."/>
            <person name="Katayose Y."/>
            <person name="Fujisawa M."/>
            <person name="Namiki N."/>
            <person name="Mizuno H."/>
            <person name="Yamamoto K."/>
            <person name="Antonio B.A."/>
            <person name="Baba T."/>
            <person name="Sakata K."/>
            <person name="Nagamura Y."/>
            <person name="Aoki H."/>
            <person name="Arikawa K."/>
            <person name="Arita K."/>
            <person name="Bito T."/>
            <person name="Chiden Y."/>
            <person name="Fujitsuka N."/>
            <person name="Fukunaka R."/>
            <person name="Hamada M."/>
            <person name="Harada C."/>
            <person name="Hayashi A."/>
            <person name="Hijishita S."/>
            <person name="Honda M."/>
            <person name="Hosokawa S."/>
            <person name="Ichikawa Y."/>
            <person name="Idonuma A."/>
            <person name="Iijima M."/>
            <person name="Ikeda M."/>
            <person name="Ikeno M."/>
            <person name="Ito K."/>
            <person name="Ito S."/>
            <person name="Ito T."/>
            <person name="Ito Y."/>
            <person name="Ito Y."/>
            <person name="Iwabuchi A."/>
            <person name="Kamiya K."/>
            <person name="Karasawa W."/>
            <person name="Kurita K."/>
            <person name="Katagiri S."/>
            <person name="Kikuta A."/>
            <person name="Kobayashi H."/>
            <person name="Kobayashi N."/>
            <person name="Machita K."/>
            <person name="Maehara T."/>
            <person name="Masukawa M."/>
            <person name="Mizubayashi T."/>
            <person name="Mukai Y."/>
            <person name="Nagasaki H."/>
            <person name="Nagata Y."/>
            <person name="Naito S."/>
            <person name="Nakashima M."/>
            <person name="Nakama Y."/>
            <person name="Nakamichi Y."/>
            <person name="Nakamura M."/>
            <person name="Meguro A."/>
            <person name="Negishi M."/>
            <person name="Ohta I."/>
            <person name="Ohta T."/>
            <person name="Okamoto M."/>
            <person name="Ono N."/>
            <person name="Saji S."/>
            <person name="Sakaguchi M."/>
            <person name="Sakai K."/>
            <person name="Shibata M."/>
            <person name="Shimokawa T."/>
            <person name="Song J."/>
            <person name="Takazaki Y."/>
            <person name="Terasawa K."/>
            <person name="Tsugane M."/>
            <person name="Tsuji K."/>
            <person name="Ueda S."/>
            <person name="Waki K."/>
            <person name="Yamagata H."/>
            <person name="Yamamoto M."/>
            <person name="Yamamoto S."/>
            <person name="Yamane H."/>
            <person name="Yoshiki S."/>
            <person name="Yoshihara R."/>
            <person name="Yukawa K."/>
            <person name="Zhong H."/>
            <person name="Yano M."/>
            <person name="Yuan Q."/>
            <person name="Ouyang S."/>
            <person name="Liu J."/>
            <person name="Jones K.M."/>
            <person name="Gansberger K."/>
            <person name="Moffat K."/>
            <person name="Hill J."/>
            <person name="Bera J."/>
            <person name="Fadrosh D."/>
            <person name="Jin S."/>
            <person name="Johri S."/>
            <person name="Kim M."/>
            <person name="Overton L."/>
            <person name="Reardon M."/>
            <person name="Tsitrin T."/>
            <person name="Vuong H."/>
            <person name="Weaver B."/>
            <person name="Ciecko A."/>
            <person name="Tallon L."/>
            <person name="Jackson J."/>
            <person name="Pai G."/>
            <person name="Aken S.V."/>
            <person name="Utterback T."/>
            <person name="Reidmuller S."/>
            <person name="Feldblyum T."/>
            <person name="Hsiao J."/>
            <person name="Zismann V."/>
            <person name="Iobst S."/>
            <person name="de Vazeille A.R."/>
            <person name="Buell C.R."/>
            <person name="Ying K."/>
            <person name="Li Y."/>
            <person name="Lu T."/>
            <person name="Huang Y."/>
            <person name="Zhao Q."/>
            <person name="Feng Q."/>
            <person name="Zhang L."/>
            <person name="Zhu J."/>
            <person name="Weng Q."/>
            <person name="Mu J."/>
            <person name="Lu Y."/>
            <person name="Fan D."/>
            <person name="Liu Y."/>
            <person name="Guan J."/>
            <person name="Zhang Y."/>
            <person name="Yu S."/>
            <person name="Liu X."/>
            <person name="Zhang Y."/>
            <person name="Hong G."/>
            <person name="Han B."/>
            <person name="Choisne N."/>
            <person name="Demange N."/>
            <person name="Orjeda G."/>
            <person name="Samain S."/>
            <person name="Cattolico L."/>
            <person name="Pelletier E."/>
            <person name="Couloux A."/>
            <person name="Segurens B."/>
            <person name="Wincker P."/>
            <person name="D'Hont A."/>
            <person name="Scarpelli C."/>
            <person name="Weissenbach J."/>
            <person name="Salanoubat M."/>
            <person name="Quetier F."/>
            <person name="Yu Y."/>
            <person name="Kim H.R."/>
            <person name="Rambo T."/>
            <person name="Currie J."/>
            <person name="Collura K."/>
            <person name="Luo M."/>
            <person name="Yang T."/>
            <person name="Ammiraju J.S.S."/>
            <person name="Engler F."/>
            <person name="Soderlund C."/>
            <person name="Wing R.A."/>
            <person name="Palmer L.E."/>
            <person name="de la Bastide M."/>
            <person name="Spiegel L."/>
            <person name="Nascimento L."/>
            <person name="Zutavern T."/>
            <person name="O'Shaughnessy A."/>
            <person name="Dike S."/>
            <person name="Dedhia N."/>
            <person name="Preston R."/>
            <person name="Balija V."/>
            <person name="McCombie W.R."/>
            <person name="Chow T."/>
            <person name="Chen H."/>
            <person name="Chung M."/>
            <person name="Chen C."/>
            <person name="Shaw J."/>
            <person name="Wu H."/>
            <person name="Hsiao K."/>
            <person name="Chao Y."/>
            <person name="Chu M."/>
            <person name="Cheng C."/>
            <person name="Hour A."/>
            <person name="Lee P."/>
            <person name="Lin S."/>
            <person name="Lin Y."/>
            <person name="Liou J."/>
            <person name="Liu S."/>
            <person name="Hsing Y."/>
            <person name="Raghuvanshi S."/>
            <person name="Mohanty A."/>
            <person name="Bharti A.K."/>
            <person name="Gaur A."/>
            <person name="Gupta V."/>
            <person name="Kumar D."/>
            <person name="Ravi V."/>
            <person name="Vij S."/>
            <person name="Kapur A."/>
            <person name="Khurana P."/>
            <person name="Khurana P."/>
            <person name="Khurana J.P."/>
            <person name="Tyagi A.K."/>
            <person name="Gaikwad K."/>
            <person name="Singh A."/>
            <person name="Dalal V."/>
            <person name="Srivastava S."/>
            <person name="Dixit A."/>
            <person name="Pal A.K."/>
            <person name="Ghazi I.A."/>
            <person name="Yadav M."/>
            <person name="Pandit A."/>
            <person name="Bhargava A."/>
            <person name="Sureshbabu K."/>
            <person name="Batra K."/>
            <person name="Sharma T.R."/>
            <person name="Mohapatra T."/>
            <person name="Singh N.K."/>
            <person name="Messing J."/>
            <person name="Nelson A.B."/>
            <person name="Fuks G."/>
            <person name="Kavchok S."/>
            <person name="Keizer G."/>
            <person name="Linton E."/>
            <person name="Llaca V."/>
            <person name="Song R."/>
            <person name="Tanyolac B."/>
            <person name="Young S."/>
            <person name="Ho-Il K."/>
            <person name="Hahn J.H."/>
            <person name="Sangsakoo G."/>
            <person name="Vanavichit A."/>
            <person name="de Mattos Luiz.A.T."/>
            <person name="Zimmer P.D."/>
            <person name="Malone G."/>
            <person name="Dellagostin O."/>
            <person name="de Oliveira A.C."/>
            <person name="Bevan M."/>
            <person name="Bancroft I."/>
            <person name="Minx P."/>
            <person name="Cordum H."/>
            <person name="Wilson R."/>
            <person name="Cheng Z."/>
            <person name="Jin W."/>
            <person name="Jiang J."/>
            <person name="Leong S.A."/>
            <person name="Iwama H."/>
            <person name="Gojobori T."/>
            <person name="Itoh T."/>
            <person name="Niimura Y."/>
            <person name="Fujii Y."/>
            <person name="Habara T."/>
            <person name="Sakai H."/>
            <person name="Sato Y."/>
            <person name="Wilson G."/>
            <person name="Kumar K."/>
            <person name="McCouch S."/>
            <person name="Juretic N."/>
            <person name="Hoen D."/>
            <person name="Wright S."/>
            <person name="Bruskiewich R."/>
            <person name="Bureau T."/>
            <person name="Miyao A."/>
            <person name="Hirochika H."/>
            <person name="Nishikawa T."/>
            <person name="Kadowaki K."/>
            <person name="Sugiura M."/>
            <person name="Burr B."/>
            <person name="Sasaki T."/>
        </authorList>
    </citation>
    <scope>NUCLEOTIDE SEQUENCE [LARGE SCALE GENOMIC DNA]</scope>
    <source>
        <strain evidence="3">cv. Nipponbare</strain>
    </source>
</reference>
<reference evidence="1" key="2">
    <citation type="submission" date="2002-08" db="EMBL/GenBank/DDBJ databases">
        <title>Oryza sativa nipponbare(GA3) genomic DNA, chromosome 2, BAC clone:OSJNBa0090H18.</title>
        <authorList>
            <person name="Sasaki T."/>
            <person name="Matsumoto T."/>
            <person name="Katayose Y."/>
        </authorList>
    </citation>
    <scope>NUCLEOTIDE SEQUENCE</scope>
</reference>
<dbReference type="EMBL" id="AP005614">
    <property type="protein sequence ID" value="BAD19940.1"/>
    <property type="molecule type" value="Genomic_DNA"/>
</dbReference>
<reference evidence="2" key="1">
    <citation type="submission" date="2001-08" db="EMBL/GenBank/DDBJ databases">
        <title>Oryza sativa nipponbare(GA3) genomic DNA, chromosome 2, BAC clone:OJ1134_F06.</title>
        <authorList>
            <person name="Sasaki T."/>
            <person name="Matsumoto T."/>
            <person name="Yamamoto K."/>
        </authorList>
    </citation>
    <scope>NUCLEOTIDE SEQUENCE</scope>
</reference>
<proteinExistence type="predicted"/>
<accession>Q6K3T1</accession>
<sequence length="67" mass="7278">MQLRQMAVDAATAAVPTDRSTSCCMRSRKPRGERIEFGTEQEQQHAAALQGGASSIFTLHDQSISNV</sequence>
<dbReference type="Proteomes" id="UP000000763">
    <property type="component" value="Chromosome 2"/>
</dbReference>
<gene>
    <name evidence="2" type="ORF">OJ1134_F06.19</name>
    <name evidence="1" type="ORF">OSJNBa0090H18.9</name>
</gene>
<dbReference type="EMBL" id="AP004117">
    <property type="protein sequence ID" value="BAD27743.1"/>
    <property type="molecule type" value="Genomic_DNA"/>
</dbReference>
<evidence type="ECO:0000313" key="1">
    <source>
        <dbReference type="EMBL" id="BAD19940.1"/>
    </source>
</evidence>
<evidence type="ECO:0000313" key="2">
    <source>
        <dbReference type="EMBL" id="BAD27743.1"/>
    </source>
</evidence>
<dbReference type="AlphaFoldDB" id="Q6K3T1"/>